<name>T0FFF1_9LEPT</name>
<dbReference type="InterPro" id="IPR011701">
    <property type="entry name" value="MFS"/>
</dbReference>
<feature type="transmembrane region" description="Helical" evidence="6">
    <location>
        <begin position="209"/>
        <end position="230"/>
    </location>
</feature>
<reference evidence="8" key="1">
    <citation type="submission" date="2013-05" db="EMBL/GenBank/DDBJ databases">
        <authorList>
            <person name="Harkins D.M."/>
            <person name="Durkin A.S."/>
            <person name="Brinkac L.M."/>
            <person name="Haft D.H."/>
            <person name="Selengut J.D."/>
            <person name="Sanka R."/>
            <person name="DePew J."/>
            <person name="Purushe J."/>
            <person name="Hartskeerl R.A."/>
            <person name="Ahmed A."/>
            <person name="van der Linden H."/>
            <person name="Goris M.G.A."/>
            <person name="Vinetz J.M."/>
            <person name="Sutton G.G."/>
            <person name="Nierman W.C."/>
            <person name="Fouts D.E."/>
        </authorList>
    </citation>
    <scope>NUCLEOTIDE SEQUENCE [LARGE SCALE GENOMIC DNA]</scope>
    <source>
        <strain evidence="8">5399</strain>
    </source>
</reference>
<feature type="transmembrane region" description="Helical" evidence="6">
    <location>
        <begin position="183"/>
        <end position="203"/>
    </location>
</feature>
<feature type="transmembrane region" description="Helical" evidence="6">
    <location>
        <begin position="418"/>
        <end position="434"/>
    </location>
</feature>
<evidence type="ECO:0000256" key="6">
    <source>
        <dbReference type="SAM" id="Phobius"/>
    </source>
</evidence>
<dbReference type="SUPFAM" id="SSF103473">
    <property type="entry name" value="MFS general substrate transporter"/>
    <property type="match status" value="1"/>
</dbReference>
<keyword evidence="2" id="KW-1003">Cell membrane</keyword>
<evidence type="ECO:0000256" key="5">
    <source>
        <dbReference type="ARBA" id="ARBA00023136"/>
    </source>
</evidence>
<feature type="transmembrane region" description="Helical" evidence="6">
    <location>
        <begin position="347"/>
        <end position="370"/>
    </location>
</feature>
<dbReference type="EMBL" id="AHMO02000007">
    <property type="protein sequence ID" value="EQA46352.1"/>
    <property type="molecule type" value="Genomic_DNA"/>
</dbReference>
<dbReference type="AlphaFoldDB" id="T0FFF1"/>
<feature type="transmembrane region" description="Helical" evidence="6">
    <location>
        <begin position="150"/>
        <end position="171"/>
    </location>
</feature>
<dbReference type="InterPro" id="IPR050189">
    <property type="entry name" value="MFS_Efflux_Transporters"/>
</dbReference>
<feature type="transmembrane region" description="Helical" evidence="6">
    <location>
        <begin position="260"/>
        <end position="281"/>
    </location>
</feature>
<feature type="transmembrane region" description="Helical" evidence="6">
    <location>
        <begin position="293"/>
        <end position="310"/>
    </location>
</feature>
<protein>
    <submittedName>
        <fullName evidence="8">Transporter, major facilitator family protein</fullName>
    </submittedName>
</protein>
<dbReference type="GO" id="GO:0005886">
    <property type="term" value="C:plasma membrane"/>
    <property type="evidence" value="ECO:0007669"/>
    <property type="project" value="UniProtKB-SubCell"/>
</dbReference>
<evidence type="ECO:0000313" key="8">
    <source>
        <dbReference type="EMBL" id="EQA46352.1"/>
    </source>
</evidence>
<feature type="transmembrane region" description="Helical" evidence="6">
    <location>
        <begin position="88"/>
        <end position="110"/>
    </location>
</feature>
<comment type="subcellular location">
    <subcellularLocation>
        <location evidence="1">Cell membrane</location>
        <topology evidence="1">Multi-pass membrane protein</topology>
    </subcellularLocation>
</comment>
<keyword evidence="5 6" id="KW-0472">Membrane</keyword>
<evidence type="ECO:0000256" key="2">
    <source>
        <dbReference type="ARBA" id="ARBA00022475"/>
    </source>
</evidence>
<feature type="transmembrane region" description="Helical" evidence="6">
    <location>
        <begin position="122"/>
        <end position="144"/>
    </location>
</feature>
<dbReference type="PANTHER" id="PTHR43124:SF3">
    <property type="entry name" value="CHLORAMPHENICOL EFFLUX PUMP RV0191"/>
    <property type="match status" value="1"/>
</dbReference>
<dbReference type="InterPro" id="IPR036259">
    <property type="entry name" value="MFS_trans_sf"/>
</dbReference>
<keyword evidence="9" id="KW-1185">Reference proteome</keyword>
<feature type="transmembrane region" description="Helical" evidence="6">
    <location>
        <begin position="382"/>
        <end position="406"/>
    </location>
</feature>
<proteinExistence type="predicted"/>
<dbReference type="PROSITE" id="PS50850">
    <property type="entry name" value="MFS"/>
    <property type="match status" value="1"/>
</dbReference>
<dbReference type="STRING" id="1049789.LEP1GSC050_0317"/>
<keyword evidence="3 6" id="KW-0812">Transmembrane</keyword>
<gene>
    <name evidence="8" type="ORF">LEP1GSC050_0317</name>
</gene>
<dbReference type="Pfam" id="PF07690">
    <property type="entry name" value="MFS_1"/>
    <property type="match status" value="1"/>
</dbReference>
<feature type="transmembrane region" description="Helical" evidence="6">
    <location>
        <begin position="322"/>
        <end position="341"/>
    </location>
</feature>
<organism evidence="8 9">
    <name type="scientific">Leptospira broomii serovar Hurstbridge str. 5399</name>
    <dbReference type="NCBI Taxonomy" id="1049789"/>
    <lineage>
        <taxon>Bacteria</taxon>
        <taxon>Pseudomonadati</taxon>
        <taxon>Spirochaetota</taxon>
        <taxon>Spirochaetia</taxon>
        <taxon>Leptospirales</taxon>
        <taxon>Leptospiraceae</taxon>
        <taxon>Leptospira</taxon>
    </lineage>
</organism>
<feature type="domain" description="Major facilitator superfamily (MFS) profile" evidence="7">
    <location>
        <begin position="55"/>
        <end position="438"/>
    </location>
</feature>
<evidence type="ECO:0000313" key="9">
    <source>
        <dbReference type="Proteomes" id="UP000015454"/>
    </source>
</evidence>
<sequence>MGIAAKYILKKGFFIRRNCQKAKFSPFLFYFLKRGSMESTSTVARPKAALSEPFLIFLLASIQFTHIMDFMIMFPLQDYFLKQFGIDTAVFSFVLASYSYAAAAAALLGANFIDRFNRKSAAIFLYTGFIFGTILCAVADSFYFLLTARIIAGTFGGMIGGIILSIIGDVFPIERRGRAMGAVMGAFSVASVAGVPIGLWIAHKFSWNYSFGFVVSLSLPILLSAIFYLPSIPSKQAKARALDFSQLYAVLSDRNHIKAIVFFMSVILGGFVVVTSIAVYMERNVGFSKQDVQLIYLIGGLCTFFSSRFIGIMADKYGKHKVFLNMVLIAIVPIIVLTHLPKVPLPIALLVTTSFMVLVSGRIIPAMALMTSAVRPELRGSFMSVSSGLQSIATGLGATIAGFVLITLPDGSFARFDIVGYLAVGFNLIGLYLSRKVKIVS</sequence>
<evidence type="ECO:0000259" key="7">
    <source>
        <dbReference type="PROSITE" id="PS50850"/>
    </source>
</evidence>
<keyword evidence="4 6" id="KW-1133">Transmembrane helix</keyword>
<dbReference type="GO" id="GO:0022857">
    <property type="term" value="F:transmembrane transporter activity"/>
    <property type="evidence" value="ECO:0007669"/>
    <property type="project" value="InterPro"/>
</dbReference>
<dbReference type="PANTHER" id="PTHR43124">
    <property type="entry name" value="PURINE EFFLUX PUMP PBUE"/>
    <property type="match status" value="1"/>
</dbReference>
<dbReference type="Gene3D" id="1.20.1250.20">
    <property type="entry name" value="MFS general substrate transporter like domains"/>
    <property type="match status" value="1"/>
</dbReference>
<dbReference type="InterPro" id="IPR020846">
    <property type="entry name" value="MFS_dom"/>
</dbReference>
<evidence type="ECO:0000256" key="1">
    <source>
        <dbReference type="ARBA" id="ARBA00004651"/>
    </source>
</evidence>
<dbReference type="Proteomes" id="UP000015454">
    <property type="component" value="Unassembled WGS sequence"/>
</dbReference>
<comment type="caution">
    <text evidence="8">The sequence shown here is derived from an EMBL/GenBank/DDBJ whole genome shotgun (WGS) entry which is preliminary data.</text>
</comment>
<accession>T0FFF1</accession>
<evidence type="ECO:0000256" key="4">
    <source>
        <dbReference type="ARBA" id="ARBA00022989"/>
    </source>
</evidence>
<feature type="transmembrane region" description="Helical" evidence="6">
    <location>
        <begin position="54"/>
        <end position="76"/>
    </location>
</feature>
<evidence type="ECO:0000256" key="3">
    <source>
        <dbReference type="ARBA" id="ARBA00022692"/>
    </source>
</evidence>